<protein>
    <recommendedName>
        <fullName evidence="5">Pentatricopeptide repeat-containing protein, chloroplastic</fullName>
    </recommendedName>
</protein>
<proteinExistence type="predicted"/>
<organism evidence="3 4">
    <name type="scientific">Symbiodinium pilosum</name>
    <name type="common">Dinoflagellate</name>
    <dbReference type="NCBI Taxonomy" id="2952"/>
    <lineage>
        <taxon>Eukaryota</taxon>
        <taxon>Sar</taxon>
        <taxon>Alveolata</taxon>
        <taxon>Dinophyceae</taxon>
        <taxon>Suessiales</taxon>
        <taxon>Symbiodiniaceae</taxon>
        <taxon>Symbiodinium</taxon>
    </lineage>
</organism>
<dbReference type="EMBL" id="CAJNIZ010001826">
    <property type="protein sequence ID" value="CAE7200556.1"/>
    <property type="molecule type" value="Genomic_DNA"/>
</dbReference>
<sequence>MHVGSCRSGWLCSGCLTSRREMHQRQIAANVITHNAAIAACAAAGRWVHAVAILYSMASPDIVSFNSAIAACEVSARWQTAACLLQDMKVKHLVPDALSYNAAQAALKTSWQWRQSLDLLADMKELRASTPDLITYSAVVSVCAKGDAAREVVTLLQEVCKLVSGDWPWQMCSQCARPWD</sequence>
<dbReference type="AlphaFoldDB" id="A0A812JDU5"/>
<evidence type="ECO:0008006" key="5">
    <source>
        <dbReference type="Google" id="ProtNLM"/>
    </source>
</evidence>
<feature type="repeat" description="PPR" evidence="2">
    <location>
        <begin position="61"/>
        <end position="95"/>
    </location>
</feature>
<name>A0A812JDU5_SYMPI</name>
<dbReference type="Pfam" id="PF13812">
    <property type="entry name" value="PPR_3"/>
    <property type="match status" value="1"/>
</dbReference>
<dbReference type="Proteomes" id="UP000649617">
    <property type="component" value="Unassembled WGS sequence"/>
</dbReference>
<keyword evidence="1" id="KW-0677">Repeat</keyword>
<evidence type="ECO:0000313" key="3">
    <source>
        <dbReference type="EMBL" id="CAE7200556.1"/>
    </source>
</evidence>
<dbReference type="InterPro" id="IPR002885">
    <property type="entry name" value="PPR_rpt"/>
</dbReference>
<keyword evidence="4" id="KW-1185">Reference proteome</keyword>
<dbReference type="PANTHER" id="PTHR47447:SF17">
    <property type="entry name" value="OS12G0638900 PROTEIN"/>
    <property type="match status" value="1"/>
</dbReference>
<evidence type="ECO:0000256" key="1">
    <source>
        <dbReference type="ARBA" id="ARBA00022737"/>
    </source>
</evidence>
<reference evidence="3" key="1">
    <citation type="submission" date="2021-02" db="EMBL/GenBank/DDBJ databases">
        <authorList>
            <person name="Dougan E. K."/>
            <person name="Rhodes N."/>
            <person name="Thang M."/>
            <person name="Chan C."/>
        </authorList>
    </citation>
    <scope>NUCLEOTIDE SEQUENCE</scope>
</reference>
<dbReference type="PANTHER" id="PTHR47447">
    <property type="entry name" value="OS03G0856100 PROTEIN"/>
    <property type="match status" value="1"/>
</dbReference>
<accession>A0A812JDU5</accession>
<comment type="caution">
    <text evidence="3">The sequence shown here is derived from an EMBL/GenBank/DDBJ whole genome shotgun (WGS) entry which is preliminary data.</text>
</comment>
<feature type="non-terminal residue" evidence="3">
    <location>
        <position position="180"/>
    </location>
</feature>
<dbReference type="OrthoDB" id="438506at2759"/>
<dbReference type="InterPro" id="IPR011990">
    <property type="entry name" value="TPR-like_helical_dom_sf"/>
</dbReference>
<dbReference type="PROSITE" id="PS51375">
    <property type="entry name" value="PPR"/>
    <property type="match status" value="1"/>
</dbReference>
<gene>
    <name evidence="3" type="ORF">SPIL2461_LOCUS1792</name>
</gene>
<evidence type="ECO:0000256" key="2">
    <source>
        <dbReference type="PROSITE-ProRule" id="PRU00708"/>
    </source>
</evidence>
<dbReference type="Gene3D" id="1.25.40.10">
    <property type="entry name" value="Tetratricopeptide repeat domain"/>
    <property type="match status" value="1"/>
</dbReference>
<evidence type="ECO:0000313" key="4">
    <source>
        <dbReference type="Proteomes" id="UP000649617"/>
    </source>
</evidence>